<dbReference type="Gene3D" id="2.60.120.10">
    <property type="entry name" value="Jelly Rolls"/>
    <property type="match status" value="1"/>
</dbReference>
<name>W4M8S1_9BACT</name>
<gene>
    <name evidence="2" type="ORF">ETSY2_15230</name>
</gene>
<dbReference type="PATRIC" id="fig|1429439.4.peg.2590"/>
<accession>W4M8S1</accession>
<dbReference type="PANTHER" id="PTHR36448:SF2">
    <property type="entry name" value="CUPIN TYPE-1 DOMAIN-CONTAINING PROTEIN"/>
    <property type="match status" value="1"/>
</dbReference>
<dbReference type="PIRSF" id="PIRSF019307">
    <property type="entry name" value="UCP019307"/>
    <property type="match status" value="1"/>
</dbReference>
<dbReference type="SUPFAM" id="SSF51182">
    <property type="entry name" value="RmlC-like cupins"/>
    <property type="match status" value="1"/>
</dbReference>
<dbReference type="PANTHER" id="PTHR36448">
    <property type="entry name" value="BLR7373 PROTEIN"/>
    <property type="match status" value="1"/>
</dbReference>
<dbReference type="EMBL" id="AZHX01000611">
    <property type="protein sequence ID" value="ETX06754.1"/>
    <property type="molecule type" value="Genomic_DNA"/>
</dbReference>
<reference evidence="2 3" key="1">
    <citation type="journal article" date="2014" name="Nature">
        <title>An environmental bacterial taxon with a large and distinct metabolic repertoire.</title>
        <authorList>
            <person name="Wilson M.C."/>
            <person name="Mori T."/>
            <person name="Ruckert C."/>
            <person name="Uria A.R."/>
            <person name="Helf M.J."/>
            <person name="Takada K."/>
            <person name="Gernert C."/>
            <person name="Steffens U.A."/>
            <person name="Heycke N."/>
            <person name="Schmitt S."/>
            <person name="Rinke C."/>
            <person name="Helfrich E.J."/>
            <person name="Brachmann A.O."/>
            <person name="Gurgui C."/>
            <person name="Wakimoto T."/>
            <person name="Kracht M."/>
            <person name="Crusemann M."/>
            <person name="Hentschel U."/>
            <person name="Abe I."/>
            <person name="Matsunaga S."/>
            <person name="Kalinowski J."/>
            <person name="Takeyama H."/>
            <person name="Piel J."/>
        </authorList>
    </citation>
    <scope>NUCLEOTIDE SEQUENCE [LARGE SCALE GENOMIC DNA]</scope>
    <source>
        <strain evidence="3">TSY2</strain>
    </source>
</reference>
<dbReference type="InterPro" id="IPR014710">
    <property type="entry name" value="RmlC-like_jellyroll"/>
</dbReference>
<sequence length="176" mass="19155">MDSNIKIVVQALADDGVFPNNAQLPLIVYREAVALPARDPATGFEDLFEANHWPPAWRYGVFGYHHYHSTAHEVLGIFRGHATVQFGGEQGVELSVNRGDVVIIPAGVAHKNLECSRDFRAVGAYPAGQQPDTRYGKPGERPQADDNIAQVPLPQADPVFGAQGVLMTQWMAPLTA</sequence>
<feature type="region of interest" description="Disordered" evidence="1">
    <location>
        <begin position="125"/>
        <end position="144"/>
    </location>
</feature>
<dbReference type="HOGENOM" id="CLU_084522_1_0_7"/>
<keyword evidence="3" id="KW-1185">Reference proteome</keyword>
<evidence type="ECO:0000313" key="3">
    <source>
        <dbReference type="Proteomes" id="UP000019140"/>
    </source>
</evidence>
<dbReference type="InterPro" id="IPR011051">
    <property type="entry name" value="RmlC_Cupin_sf"/>
</dbReference>
<evidence type="ECO:0008006" key="4">
    <source>
        <dbReference type="Google" id="ProtNLM"/>
    </source>
</evidence>
<proteinExistence type="predicted"/>
<dbReference type="AlphaFoldDB" id="W4M8S1"/>
<dbReference type="InterPro" id="IPR014500">
    <property type="entry name" value="UCP019307_cupin"/>
</dbReference>
<organism evidence="2 3">
    <name type="scientific">Candidatus Entotheonella gemina</name>
    <dbReference type="NCBI Taxonomy" id="1429439"/>
    <lineage>
        <taxon>Bacteria</taxon>
        <taxon>Pseudomonadati</taxon>
        <taxon>Nitrospinota/Tectimicrobiota group</taxon>
        <taxon>Candidatus Tectimicrobiota</taxon>
        <taxon>Candidatus Entotheonellia</taxon>
        <taxon>Candidatus Entotheonellales</taxon>
        <taxon>Candidatus Entotheonellaceae</taxon>
        <taxon>Candidatus Entotheonella</taxon>
    </lineage>
</organism>
<protein>
    <recommendedName>
        <fullName evidence="4">Cupin 2 conserved barrel domain-containing protein</fullName>
    </recommendedName>
</protein>
<dbReference type="InterPro" id="IPR047121">
    <property type="entry name" value="YjiB-like"/>
</dbReference>
<evidence type="ECO:0000313" key="2">
    <source>
        <dbReference type="EMBL" id="ETX06754.1"/>
    </source>
</evidence>
<evidence type="ECO:0000256" key="1">
    <source>
        <dbReference type="SAM" id="MobiDB-lite"/>
    </source>
</evidence>
<comment type="caution">
    <text evidence="2">The sequence shown here is derived from an EMBL/GenBank/DDBJ whole genome shotgun (WGS) entry which is preliminary data.</text>
</comment>
<dbReference type="CDD" id="cd02219">
    <property type="entry name" value="cupin_YjlB-like"/>
    <property type="match status" value="1"/>
</dbReference>
<dbReference type="Proteomes" id="UP000019140">
    <property type="component" value="Unassembled WGS sequence"/>
</dbReference>
<feature type="compositionally biased region" description="Basic and acidic residues" evidence="1">
    <location>
        <begin position="134"/>
        <end position="144"/>
    </location>
</feature>